<organism evidence="2 3">
    <name type="scientific">Sipha flava</name>
    <name type="common">yellow sugarcane aphid</name>
    <dbReference type="NCBI Taxonomy" id="143950"/>
    <lineage>
        <taxon>Eukaryota</taxon>
        <taxon>Metazoa</taxon>
        <taxon>Ecdysozoa</taxon>
        <taxon>Arthropoda</taxon>
        <taxon>Hexapoda</taxon>
        <taxon>Insecta</taxon>
        <taxon>Pterygota</taxon>
        <taxon>Neoptera</taxon>
        <taxon>Paraneoptera</taxon>
        <taxon>Hemiptera</taxon>
        <taxon>Sternorrhyncha</taxon>
        <taxon>Aphidomorpha</taxon>
        <taxon>Aphidoidea</taxon>
        <taxon>Aphididae</taxon>
        <taxon>Sipha</taxon>
    </lineage>
</organism>
<evidence type="ECO:0000313" key="3">
    <source>
        <dbReference type="RefSeq" id="XP_025423220.1"/>
    </source>
</evidence>
<dbReference type="Proteomes" id="UP000694846">
    <property type="component" value="Unplaced"/>
</dbReference>
<dbReference type="AlphaFoldDB" id="A0A8B8GJW0"/>
<dbReference type="Pfam" id="PF00075">
    <property type="entry name" value="RNase_H"/>
    <property type="match status" value="1"/>
</dbReference>
<reference evidence="3" key="1">
    <citation type="submission" date="2025-08" db="UniProtKB">
        <authorList>
            <consortium name="RefSeq"/>
        </authorList>
    </citation>
    <scope>IDENTIFICATION</scope>
    <source>
        <tissue evidence="3">Whole body</tissue>
    </source>
</reference>
<dbReference type="CDD" id="cd09276">
    <property type="entry name" value="Rnase_HI_RT_non_LTR"/>
    <property type="match status" value="1"/>
</dbReference>
<dbReference type="OrthoDB" id="6621833at2759"/>
<keyword evidence="2" id="KW-1185">Reference proteome</keyword>
<dbReference type="Gene3D" id="3.30.420.10">
    <property type="entry name" value="Ribonuclease H-like superfamily/Ribonuclease H"/>
    <property type="match status" value="1"/>
</dbReference>
<dbReference type="RefSeq" id="XP_025423220.1">
    <property type="nucleotide sequence ID" value="XM_025567435.1"/>
</dbReference>
<gene>
    <name evidence="3" type="primary">LOC112692690</name>
</gene>
<dbReference type="InterPro" id="IPR036397">
    <property type="entry name" value="RNaseH_sf"/>
</dbReference>
<dbReference type="InterPro" id="IPR002156">
    <property type="entry name" value="RNaseH_domain"/>
</dbReference>
<evidence type="ECO:0000313" key="2">
    <source>
        <dbReference type="Proteomes" id="UP000694846"/>
    </source>
</evidence>
<dbReference type="InterPro" id="IPR012337">
    <property type="entry name" value="RNaseH-like_sf"/>
</dbReference>
<dbReference type="GeneID" id="112692690"/>
<dbReference type="SUPFAM" id="SSF53098">
    <property type="entry name" value="Ribonuclease H-like"/>
    <property type="match status" value="1"/>
</dbReference>
<dbReference type="PROSITE" id="PS50879">
    <property type="entry name" value="RNASE_H_1"/>
    <property type="match status" value="1"/>
</dbReference>
<sequence>MDNRFRNLAYSILEDYQDHTKFYTDGSKTETGVGASVYYNNVIKMIKLPNFCSIFTAEALAISHALEIVKQQKIDQALILSDSLSALKSILNTKQPNTISRIIQNQISLLNINNQIITLLWIPSHVGIPGNETTDIYAKRAITSPDAISVQTCSLSDIKGVIQALTLEKWQYRWASSQTKLNEIKLSINPWPTYLTNRRHEVIINRLRIGHTWLTHRHLMRREDPDLCTTCGEALTVKHILLYCRNYADTRTALSIPEHLYETLGPDHENTVKIIKFLKITKLYNLI</sequence>
<proteinExistence type="predicted"/>
<dbReference type="GO" id="GO:0003676">
    <property type="term" value="F:nucleic acid binding"/>
    <property type="evidence" value="ECO:0007669"/>
    <property type="project" value="InterPro"/>
</dbReference>
<feature type="domain" description="RNase H type-1" evidence="1">
    <location>
        <begin position="16"/>
        <end position="143"/>
    </location>
</feature>
<dbReference type="GO" id="GO:0004523">
    <property type="term" value="F:RNA-DNA hybrid ribonuclease activity"/>
    <property type="evidence" value="ECO:0007669"/>
    <property type="project" value="InterPro"/>
</dbReference>
<name>A0A8B8GJW0_9HEMI</name>
<accession>A0A8B8GJW0</accession>
<evidence type="ECO:0000259" key="1">
    <source>
        <dbReference type="PROSITE" id="PS50879"/>
    </source>
</evidence>
<protein>
    <submittedName>
        <fullName evidence="3">Uncharacterized protein LOC112692690</fullName>
    </submittedName>
</protein>